<dbReference type="InterPro" id="IPR028938">
    <property type="entry name" value="Rsf1-like"/>
</dbReference>
<dbReference type="PANTHER" id="PTHR14296">
    <property type="entry name" value="REMODELING AND SPACING FACTOR 1"/>
    <property type="match status" value="1"/>
</dbReference>
<dbReference type="PROSITE" id="PS01359">
    <property type="entry name" value="ZF_PHD_1"/>
    <property type="match status" value="1"/>
</dbReference>
<feature type="compositionally biased region" description="Basic and acidic residues" evidence="5">
    <location>
        <begin position="604"/>
        <end position="644"/>
    </location>
</feature>
<dbReference type="InterPro" id="IPR019787">
    <property type="entry name" value="Znf_PHD-finger"/>
</dbReference>
<dbReference type="SMART" id="SM00249">
    <property type="entry name" value="PHD"/>
    <property type="match status" value="1"/>
</dbReference>
<proteinExistence type="predicted"/>
<dbReference type="InterPro" id="IPR019786">
    <property type="entry name" value="Zinc_finger_PHD-type_CS"/>
</dbReference>
<feature type="compositionally biased region" description="Polar residues" evidence="5">
    <location>
        <begin position="683"/>
        <end position="694"/>
    </location>
</feature>
<dbReference type="PANTHER" id="PTHR14296:SF3">
    <property type="entry name" value="DIKAR, ISOFORM F"/>
    <property type="match status" value="1"/>
</dbReference>
<dbReference type="InterPro" id="IPR011011">
    <property type="entry name" value="Znf_FYVE_PHD"/>
</dbReference>
<feature type="compositionally biased region" description="Low complexity" evidence="5">
    <location>
        <begin position="296"/>
        <end position="310"/>
    </location>
</feature>
<gene>
    <name evidence="7" type="ORF">EDB92DRAFT_1972371</name>
</gene>
<feature type="compositionally biased region" description="Low complexity" evidence="5">
    <location>
        <begin position="1"/>
        <end position="16"/>
    </location>
</feature>
<evidence type="ECO:0000256" key="4">
    <source>
        <dbReference type="PROSITE-ProRule" id="PRU00146"/>
    </source>
</evidence>
<keyword evidence="3" id="KW-0862">Zinc</keyword>
<dbReference type="AlphaFoldDB" id="A0AAD4LKX1"/>
<reference evidence="7" key="1">
    <citation type="submission" date="2022-01" db="EMBL/GenBank/DDBJ databases">
        <title>Comparative genomics reveals a dynamic genome evolution in the ectomycorrhizal milk-cap (Lactarius) mushrooms.</title>
        <authorList>
            <consortium name="DOE Joint Genome Institute"/>
            <person name="Lebreton A."/>
            <person name="Tang N."/>
            <person name="Kuo A."/>
            <person name="LaButti K."/>
            <person name="Drula E."/>
            <person name="Barry K."/>
            <person name="Clum A."/>
            <person name="Lipzen A."/>
            <person name="Mousain D."/>
            <person name="Ng V."/>
            <person name="Wang R."/>
            <person name="Wang X."/>
            <person name="Dai Y."/>
            <person name="Henrissat B."/>
            <person name="Grigoriev I.V."/>
            <person name="Guerin-Laguette A."/>
            <person name="Yu F."/>
            <person name="Martin F.M."/>
        </authorList>
    </citation>
    <scope>NUCLEOTIDE SEQUENCE</scope>
    <source>
        <strain evidence="7">QP</strain>
    </source>
</reference>
<evidence type="ECO:0000313" key="8">
    <source>
        <dbReference type="Proteomes" id="UP001201163"/>
    </source>
</evidence>
<dbReference type="Gene3D" id="3.30.40.10">
    <property type="entry name" value="Zinc/RING finger domain, C3HC4 (zinc finger)"/>
    <property type="match status" value="1"/>
</dbReference>
<feature type="region of interest" description="Disordered" evidence="5">
    <location>
        <begin position="395"/>
        <end position="428"/>
    </location>
</feature>
<dbReference type="PROSITE" id="PS50016">
    <property type="entry name" value="ZF_PHD_2"/>
    <property type="match status" value="1"/>
</dbReference>
<evidence type="ECO:0000259" key="6">
    <source>
        <dbReference type="PROSITE" id="PS50016"/>
    </source>
</evidence>
<evidence type="ECO:0000256" key="5">
    <source>
        <dbReference type="SAM" id="MobiDB-lite"/>
    </source>
</evidence>
<sequence length="978" mass="108813">MPRRAAASATPTTPTPLTDSTHNQQLDDPFAPQVSLLRRQWKWAAFSQFFYTFATLFALHDVSLTDIEDDLTRSTSIVIHRVIHRLLVTATQDRKLSLENWQTALRKQYKKRDPDLNPIGPEPVVQLPTSAPGSPASDDDDEDKADMGDASPRDSSNEVNPDGVKVESMCTATTPEPEPQEESKDWLTLPMLTKLDSLHLLTEWQFHNVNRFRTIMKDEDETAQWRVEPIGYDSKANAYWLIGPDRLWIQRTIPKPPRNLKRKRAPRRPKPKPEAAFTDDESDPPPTPKKPKAAGTIRIPPASSSTPTRATRQRRPPSSPDDLGPVASRGPRAAKMQASAKLSAQAKELAELQRQAAAGGPPIKQTCRVTVTISESQSTTSFGHAYECASARCKPNRRRVAGDPERSGLIDGVEENDGASANLDPEPDLDADMDIQLAKTGLESDDDAVSELTELSEITPPATVIVTRPKSRQSSKKSSGNRKKPSYSKVQTLTIDASEDEIEPEWRPPDDFIEWETICVTVYEWEHICERFEGATHYAEKALYKLLSQQIVPAITTELREIQRKRHLEEAVSQRKRSSRLAVKENEKEEARLAAVKKAEEEEKLSRARRLEARQKREEEERLKREAAREKRRLDREERERKGAEQQSNPSSLVDVVGDDSYNTPAKPPKGKPGRPKMKVVAQANSSTSASGSRTPVGEDWVLDCDICHRTGVNKDDGSPLLCCGKCSKWQHIACHDLADRQAGRPKRDWDREEFICRACQDRGVANGKQVLNGSASYDAGRTPNSYHQPYSGHVPYGSACPPHPPRSSSAYHTAITFTHYQPQQHGFSSAHALHAQSMIPTAATTAATYTQPHYGSPPKPAQYPTLQASACNSLDEPHGPNLTNYQAVPSSPVFEWHQLALADPSRTVGCEPQCALADCLRDVIVYPGRFDVGCVSSRGTEWQHECAVAAVEGKSLLGSRWWRLVLFSERAAPTTST</sequence>
<dbReference type="GO" id="GO:0008270">
    <property type="term" value="F:zinc ion binding"/>
    <property type="evidence" value="ECO:0007669"/>
    <property type="project" value="UniProtKB-KW"/>
</dbReference>
<protein>
    <recommendedName>
        <fullName evidence="6">PHD-type domain-containing protein</fullName>
    </recommendedName>
</protein>
<name>A0AAD4LKX1_9AGAM</name>
<feature type="region of interest" description="Disordered" evidence="5">
    <location>
        <begin position="252"/>
        <end position="344"/>
    </location>
</feature>
<feature type="domain" description="PHD-type" evidence="6">
    <location>
        <begin position="702"/>
        <end position="763"/>
    </location>
</feature>
<dbReference type="EMBL" id="JAKELL010000013">
    <property type="protein sequence ID" value="KAH8994805.1"/>
    <property type="molecule type" value="Genomic_DNA"/>
</dbReference>
<feature type="compositionally biased region" description="Basic residues" evidence="5">
    <location>
        <begin position="469"/>
        <end position="486"/>
    </location>
</feature>
<evidence type="ECO:0000256" key="1">
    <source>
        <dbReference type="ARBA" id="ARBA00022723"/>
    </source>
</evidence>
<keyword evidence="8" id="KW-1185">Reference proteome</keyword>
<accession>A0AAD4LKX1</accession>
<dbReference type="GO" id="GO:0006355">
    <property type="term" value="P:regulation of DNA-templated transcription"/>
    <property type="evidence" value="ECO:0007669"/>
    <property type="project" value="InterPro"/>
</dbReference>
<feature type="compositionally biased region" description="Basic and acidic residues" evidence="5">
    <location>
        <begin position="145"/>
        <end position="156"/>
    </location>
</feature>
<dbReference type="Pfam" id="PF00628">
    <property type="entry name" value="PHD"/>
    <property type="match status" value="1"/>
</dbReference>
<evidence type="ECO:0000256" key="3">
    <source>
        <dbReference type="ARBA" id="ARBA00022833"/>
    </source>
</evidence>
<feature type="compositionally biased region" description="Polar residues" evidence="5">
    <location>
        <begin position="17"/>
        <end position="26"/>
    </location>
</feature>
<organism evidence="7 8">
    <name type="scientific">Lactarius akahatsu</name>
    <dbReference type="NCBI Taxonomy" id="416441"/>
    <lineage>
        <taxon>Eukaryota</taxon>
        <taxon>Fungi</taxon>
        <taxon>Dikarya</taxon>
        <taxon>Basidiomycota</taxon>
        <taxon>Agaricomycotina</taxon>
        <taxon>Agaricomycetes</taxon>
        <taxon>Russulales</taxon>
        <taxon>Russulaceae</taxon>
        <taxon>Lactarius</taxon>
    </lineage>
</organism>
<dbReference type="InterPro" id="IPR013083">
    <property type="entry name" value="Znf_RING/FYVE/PHD"/>
</dbReference>
<evidence type="ECO:0000313" key="7">
    <source>
        <dbReference type="EMBL" id="KAH8994805.1"/>
    </source>
</evidence>
<dbReference type="Proteomes" id="UP001201163">
    <property type="component" value="Unassembled WGS sequence"/>
</dbReference>
<feature type="region of interest" description="Disordered" evidence="5">
    <location>
        <begin position="1"/>
        <end position="26"/>
    </location>
</feature>
<feature type="compositionally biased region" description="Basic residues" evidence="5">
    <location>
        <begin position="258"/>
        <end position="270"/>
    </location>
</feature>
<feature type="region of interest" description="Disordered" evidence="5">
    <location>
        <begin position="569"/>
        <end position="589"/>
    </location>
</feature>
<dbReference type="SUPFAM" id="SSF57903">
    <property type="entry name" value="FYVE/PHD zinc finger"/>
    <property type="match status" value="1"/>
</dbReference>
<evidence type="ECO:0000256" key="2">
    <source>
        <dbReference type="ARBA" id="ARBA00022771"/>
    </source>
</evidence>
<feature type="compositionally biased region" description="Basic residues" evidence="5">
    <location>
        <begin position="669"/>
        <end position="678"/>
    </location>
</feature>
<keyword evidence="1" id="KW-0479">Metal-binding</keyword>
<feature type="region of interest" description="Disordered" evidence="5">
    <location>
        <begin position="460"/>
        <end position="490"/>
    </location>
</feature>
<feature type="region of interest" description="Disordered" evidence="5">
    <location>
        <begin position="112"/>
        <end position="164"/>
    </location>
</feature>
<keyword evidence="2 4" id="KW-0863">Zinc-finger</keyword>
<dbReference type="InterPro" id="IPR001965">
    <property type="entry name" value="Znf_PHD"/>
</dbReference>
<feature type="region of interest" description="Disordered" evidence="5">
    <location>
        <begin position="604"/>
        <end position="695"/>
    </location>
</feature>
<dbReference type="GO" id="GO:0031213">
    <property type="term" value="C:RSF complex"/>
    <property type="evidence" value="ECO:0007669"/>
    <property type="project" value="InterPro"/>
</dbReference>
<dbReference type="CDD" id="cd15489">
    <property type="entry name" value="PHD_SF"/>
    <property type="match status" value="1"/>
</dbReference>
<comment type="caution">
    <text evidence="7">The sequence shown here is derived from an EMBL/GenBank/DDBJ whole genome shotgun (WGS) entry which is preliminary data.</text>
</comment>